<dbReference type="EMBL" id="RFDI01000426">
    <property type="protein sequence ID" value="RSR58258.1"/>
    <property type="molecule type" value="Genomic_DNA"/>
</dbReference>
<dbReference type="RefSeq" id="WP_001034729.1">
    <property type="nucleotide sequence ID" value="NZ_AP031576.1"/>
</dbReference>
<accession>A0A0D8GPX3</accession>
<reference evidence="5 7" key="3">
    <citation type="submission" date="2018-10" db="EMBL/GenBank/DDBJ databases">
        <title>GWAS and RNA-Seq identify cryptic mechanisms of antimicrobial resistance in Acinetobacter baumannii.</title>
        <authorList>
            <person name="Sahl J.W."/>
        </authorList>
    </citation>
    <scope>NUCLEOTIDE SEQUENCE [LARGE SCALE GENOMIC DNA]</scope>
    <source>
        <strain evidence="5 7">TG28175</strain>
    </source>
</reference>
<dbReference type="PATRIC" id="fig|470.1314.peg.657"/>
<dbReference type="Proteomes" id="UP000280073">
    <property type="component" value="Unassembled WGS sequence"/>
</dbReference>
<evidence type="ECO:0000313" key="9">
    <source>
        <dbReference type="Proteomes" id="UP000461234"/>
    </source>
</evidence>
<dbReference type="EMBL" id="WPIP01000142">
    <property type="protein sequence ID" value="MVM92943.1"/>
    <property type="molecule type" value="Genomic_DNA"/>
</dbReference>
<dbReference type="OrthoDB" id="6711956at2"/>
<name>A0A0D8GPX3_ACIBA</name>
<keyword evidence="1" id="KW-1133">Transmembrane helix</keyword>
<protein>
    <submittedName>
        <fullName evidence="2">Uncharacterized protein</fullName>
    </submittedName>
</protein>
<dbReference type="Proteomes" id="UP000032746">
    <property type="component" value="Chromosome"/>
</dbReference>
<gene>
    <name evidence="2" type="ORF">ABUW_2675</name>
    <name evidence="5" type="ORF">EA686_09530</name>
    <name evidence="3" type="ORF">F2P40_12485</name>
    <name evidence="4" type="ORF">GNY86_15535</name>
</gene>
<dbReference type="EMBL" id="CP008706">
    <property type="protein sequence ID" value="AKA32394.1"/>
    <property type="molecule type" value="Genomic_DNA"/>
</dbReference>
<reference evidence="2 6" key="1">
    <citation type="journal article" date="2015" name="J. Bacteriol.">
        <title>Resources for Genetic and Genomic Analysis of Emerging Pathogen Acinetobacter baumannii.</title>
        <authorList>
            <person name="Gallagher L.A."/>
            <person name="Ramage E."/>
            <person name="Weiss E.J."/>
            <person name="Radey M."/>
            <person name="Hayden H.S."/>
            <person name="Held K.G."/>
            <person name="Huse H.K."/>
            <person name="Zurawski D.V."/>
            <person name="Brittnacher M.J."/>
            <person name="Manoil C."/>
        </authorList>
    </citation>
    <scope>NUCLEOTIDE SEQUENCE [LARGE SCALE GENOMIC DNA]</scope>
    <source>
        <strain evidence="2 6">AB5075-UW</strain>
    </source>
</reference>
<evidence type="ECO:0000313" key="2">
    <source>
        <dbReference type="EMBL" id="AKA32394.1"/>
    </source>
</evidence>
<dbReference type="EMBL" id="WIOC01000014">
    <property type="protein sequence ID" value="MQR50123.1"/>
    <property type="molecule type" value="Genomic_DNA"/>
</dbReference>
<evidence type="ECO:0000313" key="4">
    <source>
        <dbReference type="EMBL" id="MVM92943.1"/>
    </source>
</evidence>
<dbReference type="Proteomes" id="UP000461234">
    <property type="component" value="Unassembled WGS sequence"/>
</dbReference>
<dbReference type="Proteomes" id="UP000439424">
    <property type="component" value="Unassembled WGS sequence"/>
</dbReference>
<evidence type="ECO:0000313" key="7">
    <source>
        <dbReference type="Proteomes" id="UP000280073"/>
    </source>
</evidence>
<evidence type="ECO:0000313" key="5">
    <source>
        <dbReference type="EMBL" id="RSR58258.1"/>
    </source>
</evidence>
<evidence type="ECO:0000256" key="1">
    <source>
        <dbReference type="SAM" id="Phobius"/>
    </source>
</evidence>
<organism evidence="2 6">
    <name type="scientific">Acinetobacter baumannii</name>
    <dbReference type="NCBI Taxonomy" id="470"/>
    <lineage>
        <taxon>Bacteria</taxon>
        <taxon>Pseudomonadati</taxon>
        <taxon>Pseudomonadota</taxon>
        <taxon>Gammaproteobacteria</taxon>
        <taxon>Moraxellales</taxon>
        <taxon>Moraxellaceae</taxon>
        <taxon>Acinetobacter</taxon>
        <taxon>Acinetobacter calcoaceticus/baumannii complex</taxon>
    </lineage>
</organism>
<evidence type="ECO:0000313" key="6">
    <source>
        <dbReference type="Proteomes" id="UP000032746"/>
    </source>
</evidence>
<reference evidence="6" key="2">
    <citation type="submission" date="2015-03" db="EMBL/GenBank/DDBJ databases">
        <authorList>
            <person name="Gallagher L.A."/>
            <person name="Hayden H.S."/>
            <person name="Weiss E.J."/>
            <person name="Hager K.R."/>
            <person name="Ramage E."/>
            <person name="Radey M.R."/>
            <person name="Bydalek R."/>
            <person name="Manoil C."/>
            <person name="Miller S.I."/>
            <person name="Brittnacher M.J."/>
        </authorList>
    </citation>
    <scope>NUCLEOTIDE SEQUENCE [LARGE SCALE GENOMIC DNA]</scope>
    <source>
        <strain evidence="6">AB5075-UW</strain>
    </source>
</reference>
<keyword evidence="1" id="KW-0472">Membrane</keyword>
<evidence type="ECO:0000313" key="3">
    <source>
        <dbReference type="EMBL" id="MQR50123.1"/>
    </source>
</evidence>
<evidence type="ECO:0000313" key="8">
    <source>
        <dbReference type="Proteomes" id="UP000439424"/>
    </source>
</evidence>
<dbReference type="AlphaFoldDB" id="A0A0D8GPX3"/>
<dbReference type="OMA" id="CVMMNEA"/>
<reference evidence="3 9" key="4">
    <citation type="submission" date="2019-10" db="EMBL/GenBank/DDBJ databases">
        <title>Genetic environment of the oxa23 gene and comparative analysis of carbapenem resistant Acinetobacter baumannii isolates belonging to global clone 1, lineage 2 recovered in a burns hospital outbreak in 2012-2013.</title>
        <authorList>
            <person name="Douraghi M."/>
            <person name="Aris P."/>
            <person name="Kenyon J."/>
            <person name="Hamidian M."/>
        </authorList>
    </citation>
    <scope>NUCLEOTIDE SEQUENCE [LARGE SCALE GENOMIC DNA]</scope>
    <source>
        <strain evidence="3 9">ABS103</strain>
    </source>
</reference>
<reference evidence="4 8" key="5">
    <citation type="submission" date="2019-11" db="EMBL/GenBank/DDBJ databases">
        <title>Multidrug-resistant Acinetobacter baumannii moving toward extensively drug-resistant over fifteen years in South of Brazil.</title>
        <authorList>
            <person name="Fedrigo N.H."/>
            <person name="Cerdeira L."/>
            <person name="Fuga B."/>
            <person name="Marini P.V.B."/>
            <person name="Shinohara D.R."/>
            <person name="Carrara-Marroni F.E."/>
            <person name="Lincopan N."/>
            <person name="Tognim M.C.B."/>
        </authorList>
    </citation>
    <scope>NUCLEOTIDE SEQUENCE [LARGE SCALE GENOMIC DNA]</scope>
    <source>
        <strain evidence="4 8">Ac576</strain>
    </source>
</reference>
<sequence>MNKKHIIVSIIIGLIVGGLIGAFGYSKTVAKYDAISTACVMVNEAVENQLLTTEQVKTLGELTGTNLKKDYPTVASKFAFSPESLKKASEASNCSQFIVGFNQSK</sequence>
<proteinExistence type="predicted"/>
<feature type="transmembrane region" description="Helical" evidence="1">
    <location>
        <begin position="6"/>
        <end position="25"/>
    </location>
</feature>
<keyword evidence="1" id="KW-0812">Transmembrane</keyword>